<evidence type="ECO:0000256" key="1">
    <source>
        <dbReference type="ARBA" id="ARBA00023002"/>
    </source>
</evidence>
<name>A0A2V5J8X1_9MICC</name>
<keyword evidence="6" id="KW-1185">Reference proteome</keyword>
<dbReference type="InterPro" id="IPR028359">
    <property type="entry name" value="UDP_ManNAc/GlcNAc_DH"/>
</dbReference>
<dbReference type="Pfam" id="PF00984">
    <property type="entry name" value="UDPG_MGDP_dh"/>
    <property type="match status" value="1"/>
</dbReference>
<accession>A0A2V5J8X1</accession>
<dbReference type="EMBL" id="QJVC01000002">
    <property type="protein sequence ID" value="PYI39590.1"/>
    <property type="molecule type" value="Genomic_DNA"/>
</dbReference>
<dbReference type="InterPro" id="IPR008927">
    <property type="entry name" value="6-PGluconate_DH-like_C_sf"/>
</dbReference>
<dbReference type="InterPro" id="IPR017476">
    <property type="entry name" value="UDP-Glc/GDP-Man"/>
</dbReference>
<keyword evidence="1" id="KW-0560">Oxidoreductase</keyword>
<evidence type="ECO:0000313" key="6">
    <source>
        <dbReference type="Proteomes" id="UP000247980"/>
    </source>
</evidence>
<dbReference type="PIRSF" id="PIRSF500136">
    <property type="entry name" value="UDP_ManNAc_DH"/>
    <property type="match status" value="1"/>
</dbReference>
<evidence type="ECO:0000256" key="3">
    <source>
        <dbReference type="PIRNR" id="PIRNR000124"/>
    </source>
</evidence>
<dbReference type="InterPro" id="IPR014026">
    <property type="entry name" value="UDP-Glc/GDP-Man_DH_dimer"/>
</dbReference>
<dbReference type="GO" id="GO:0016628">
    <property type="term" value="F:oxidoreductase activity, acting on the CH-CH group of donors, NAD or NADP as acceptor"/>
    <property type="evidence" value="ECO:0007669"/>
    <property type="project" value="InterPro"/>
</dbReference>
<dbReference type="SUPFAM" id="SSF48179">
    <property type="entry name" value="6-phosphogluconate dehydrogenase C-terminal domain-like"/>
    <property type="match status" value="1"/>
</dbReference>
<dbReference type="PANTHER" id="PTHR43491:SF1">
    <property type="entry name" value="UDP-N-ACETYL-D-MANNOSAMINE DEHYDROGENASE"/>
    <property type="match status" value="1"/>
</dbReference>
<organism evidence="5 6">
    <name type="scientific">Arthrobacter psychrolactophilus</name>
    <dbReference type="NCBI Taxonomy" id="92442"/>
    <lineage>
        <taxon>Bacteria</taxon>
        <taxon>Bacillati</taxon>
        <taxon>Actinomycetota</taxon>
        <taxon>Actinomycetes</taxon>
        <taxon>Micrococcales</taxon>
        <taxon>Micrococcaceae</taxon>
        <taxon>Arthrobacter</taxon>
    </lineage>
</organism>
<keyword evidence="2" id="KW-0520">NAD</keyword>
<protein>
    <submittedName>
        <fullName evidence="5">UDP-N-acetyl-D-mannosamine dehydrogenase</fullName>
    </submittedName>
</protein>
<comment type="caution">
    <text evidence="5">The sequence shown here is derived from an EMBL/GenBank/DDBJ whole genome shotgun (WGS) entry which is preliminary data.</text>
</comment>
<dbReference type="GO" id="GO:0016616">
    <property type="term" value="F:oxidoreductase activity, acting on the CH-OH group of donors, NAD or NADP as acceptor"/>
    <property type="evidence" value="ECO:0007669"/>
    <property type="project" value="InterPro"/>
</dbReference>
<evidence type="ECO:0000256" key="2">
    <source>
        <dbReference type="ARBA" id="ARBA00023027"/>
    </source>
</evidence>
<dbReference type="SMART" id="SM00984">
    <property type="entry name" value="UDPG_MGDP_dh_C"/>
    <property type="match status" value="1"/>
</dbReference>
<dbReference type="SUPFAM" id="SSF52413">
    <property type="entry name" value="UDP-glucose/GDP-mannose dehydrogenase C-terminal domain"/>
    <property type="match status" value="1"/>
</dbReference>
<dbReference type="NCBIfam" id="NF008286">
    <property type="entry name" value="PRK11064.1"/>
    <property type="match status" value="1"/>
</dbReference>
<dbReference type="Pfam" id="PF03721">
    <property type="entry name" value="UDPG_MGDP_dh_N"/>
    <property type="match status" value="1"/>
</dbReference>
<dbReference type="Proteomes" id="UP000247980">
    <property type="component" value="Unassembled WGS sequence"/>
</dbReference>
<gene>
    <name evidence="5" type="ORF">CVS30_02545</name>
</gene>
<dbReference type="InterPro" id="IPR036220">
    <property type="entry name" value="UDP-Glc/GDP-Man_DH_C_sf"/>
</dbReference>
<dbReference type="InterPro" id="IPR036291">
    <property type="entry name" value="NAD(P)-bd_dom_sf"/>
</dbReference>
<comment type="similarity">
    <text evidence="3">Belongs to the UDP-glucose/GDP-mannose dehydrogenase family.</text>
</comment>
<proteinExistence type="inferred from homology"/>
<dbReference type="PIRSF" id="PIRSF000124">
    <property type="entry name" value="UDPglc_GDPman_dh"/>
    <property type="match status" value="1"/>
</dbReference>
<dbReference type="OrthoDB" id="5193947at2"/>
<dbReference type="GO" id="GO:0051287">
    <property type="term" value="F:NAD binding"/>
    <property type="evidence" value="ECO:0007669"/>
    <property type="project" value="InterPro"/>
</dbReference>
<dbReference type="GO" id="GO:0000271">
    <property type="term" value="P:polysaccharide biosynthetic process"/>
    <property type="evidence" value="ECO:0007669"/>
    <property type="project" value="InterPro"/>
</dbReference>
<dbReference type="Gene3D" id="3.40.50.720">
    <property type="entry name" value="NAD(P)-binding Rossmann-like Domain"/>
    <property type="match status" value="2"/>
</dbReference>
<evidence type="ECO:0000313" key="5">
    <source>
        <dbReference type="EMBL" id="PYI39590.1"/>
    </source>
</evidence>
<feature type="domain" description="UDP-glucose/GDP-mannose dehydrogenase C-terminal" evidence="4">
    <location>
        <begin position="317"/>
        <end position="417"/>
    </location>
</feature>
<reference evidence="5 6" key="1">
    <citation type="submission" date="2018-05" db="EMBL/GenBank/DDBJ databases">
        <title>Genetic diversity of glacier-inhabiting Cryobacterium bacteria in China and description of Cryobacterium mengkeensis sp. nov. and Arthrobacter glacialis sp. nov.</title>
        <authorList>
            <person name="Liu Q."/>
            <person name="Xin Y.-H."/>
        </authorList>
    </citation>
    <scope>NUCLEOTIDE SEQUENCE [LARGE SCALE GENOMIC DNA]</scope>
    <source>
        <strain evidence="5 6">B7</strain>
    </source>
</reference>
<dbReference type="RefSeq" id="WP_110483764.1">
    <property type="nucleotide sequence ID" value="NZ_QJVC01000002.1"/>
</dbReference>
<dbReference type="PANTHER" id="PTHR43491">
    <property type="entry name" value="UDP-N-ACETYL-D-MANNOSAMINE DEHYDROGENASE"/>
    <property type="match status" value="1"/>
</dbReference>
<dbReference type="NCBIfam" id="TIGR03026">
    <property type="entry name" value="NDP-sugDHase"/>
    <property type="match status" value="1"/>
</dbReference>
<dbReference type="InterPro" id="IPR001732">
    <property type="entry name" value="UDP-Glc/GDP-Man_DH_N"/>
</dbReference>
<dbReference type="Pfam" id="PF03720">
    <property type="entry name" value="UDPG_MGDP_dh_C"/>
    <property type="match status" value="1"/>
</dbReference>
<dbReference type="InterPro" id="IPR014027">
    <property type="entry name" value="UDP-Glc/GDP-Man_DH_C"/>
</dbReference>
<dbReference type="SUPFAM" id="SSF51735">
    <property type="entry name" value="NAD(P)-binding Rossmann-fold domains"/>
    <property type="match status" value="1"/>
</dbReference>
<sequence length="429" mass="45565">MNTINHVAVIGLGYIGLPTAAILASKGLRVSGVDVNDKTIAAVNAGEVPFVEPGLSVVVKKAVADGFLSAMSSTPAADAYIVAVPTPFMADKSVDVKYIHAAAEGIAPQLVGGELIILESTSPPGTSQRLGEFLIELRPDLALHAGEGKTVIHVAHCPERVLPGKIMDEMVSNDRIIGGVSPEAAELARDLYSVFCEGELLITDAATAELAKLVENSFRDVNIAFANELSVISEKFGVNVWELIELANHHPRVNILQPGPGVGGHCIAVDPWFIVAGAPEESRLIRTAREVNDAKPRWVVDKVIAEIEALPANSEVALLGLAFKANIDDLRESPAVAIALELAERLPNRLLNIAEPHVDVLPNAFDAFSNVNLRSIDEAIDRSGAVAILVDHDEVKTLDQTVFGERAVVDTRGIMRVNKGSNQASLVAS</sequence>
<evidence type="ECO:0000259" key="4">
    <source>
        <dbReference type="SMART" id="SM00984"/>
    </source>
</evidence>
<dbReference type="AlphaFoldDB" id="A0A2V5J8X1"/>